<sequence>MWCCCQAAPSRRNVPDTQKGRGVRLAGCGTDGRRLAPGPGVYFCEPRRTGGGGATGPADKVRALVGTSMATRRLGPMWRHFTKSAVGLGWIVARTHARTMVAELYYTPTSCGASNYIAAHKAGLIGSKVNAYQVDLQTHKVTTGPNKDKDFYQINPKGNVPCLVLEDKTILNENAATLQWIADQNPTSELAPAAGTSARYLIQAKLSYISSEVHSLVGPLFNPATPNEVKEWLKAKLKTKYEHLVKHELNNKKYLVGNKFTVADSYLYIVLSWMKYLGVDLGAFPALQAYHDNIAALDFVKSAHAAMAAK</sequence>
<dbReference type="Proteomes" id="UP000290189">
    <property type="component" value="Unassembled WGS sequence"/>
</dbReference>
<dbReference type="AlphaFoldDB" id="A0A3P3YN23"/>
<accession>A0A3P3YN23</accession>
<dbReference type="EMBL" id="OVEO01000018">
    <property type="protein sequence ID" value="SPR01615.1"/>
    <property type="molecule type" value="Genomic_DNA"/>
</dbReference>
<dbReference type="PANTHER" id="PTHR44051">
    <property type="entry name" value="GLUTATHIONE S-TRANSFERASE-RELATED"/>
    <property type="match status" value="1"/>
</dbReference>
<dbReference type="CDD" id="cd03188">
    <property type="entry name" value="GST_C_Beta"/>
    <property type="match status" value="1"/>
</dbReference>
<dbReference type="PANTHER" id="PTHR44051:SF8">
    <property type="entry name" value="GLUTATHIONE S-TRANSFERASE GSTA"/>
    <property type="match status" value="1"/>
</dbReference>
<protein>
    <recommendedName>
        <fullName evidence="6">GST C-terminal domain-containing protein</fullName>
    </recommendedName>
</protein>
<feature type="domain" description="GST C-terminal" evidence="3">
    <location>
        <begin position="195"/>
        <end position="310"/>
    </location>
</feature>
<evidence type="ECO:0000313" key="4">
    <source>
        <dbReference type="EMBL" id="SPR01615.1"/>
    </source>
</evidence>
<dbReference type="SFLD" id="SFLDS00019">
    <property type="entry name" value="Glutathione_Transferase_(cytos"/>
    <property type="match status" value="1"/>
</dbReference>
<dbReference type="Gene3D" id="3.40.30.10">
    <property type="entry name" value="Glutaredoxin"/>
    <property type="match status" value="1"/>
</dbReference>
<reference evidence="4 5" key="1">
    <citation type="submission" date="2018-03" db="EMBL/GenBank/DDBJ databases">
        <authorList>
            <person name="Fogelqvist J."/>
        </authorList>
    </citation>
    <scope>NUCLEOTIDE SEQUENCE [LARGE SCALE GENOMIC DNA]</scope>
</reference>
<dbReference type="Gene3D" id="1.20.1050.10">
    <property type="match status" value="1"/>
</dbReference>
<dbReference type="InterPro" id="IPR036249">
    <property type="entry name" value="Thioredoxin-like_sf"/>
</dbReference>
<dbReference type="InterPro" id="IPR004045">
    <property type="entry name" value="Glutathione_S-Trfase_N"/>
</dbReference>
<evidence type="ECO:0000313" key="5">
    <source>
        <dbReference type="Proteomes" id="UP000290189"/>
    </source>
</evidence>
<dbReference type="CDD" id="cd03057">
    <property type="entry name" value="GST_N_Beta"/>
    <property type="match status" value="1"/>
</dbReference>
<proteinExistence type="inferred from homology"/>
<feature type="domain" description="GST N-terminal" evidence="2">
    <location>
        <begin position="100"/>
        <end position="189"/>
    </location>
</feature>
<dbReference type="SFLD" id="SFLDG00358">
    <property type="entry name" value="Main_(cytGST)"/>
    <property type="match status" value="1"/>
</dbReference>
<dbReference type="PROSITE" id="PS50405">
    <property type="entry name" value="GST_CTER"/>
    <property type="match status" value="1"/>
</dbReference>
<organism evidence="4 5">
    <name type="scientific">Plasmodiophora brassicae</name>
    <name type="common">Clubroot disease agent</name>
    <dbReference type="NCBI Taxonomy" id="37360"/>
    <lineage>
        <taxon>Eukaryota</taxon>
        <taxon>Sar</taxon>
        <taxon>Rhizaria</taxon>
        <taxon>Endomyxa</taxon>
        <taxon>Phytomyxea</taxon>
        <taxon>Plasmodiophorida</taxon>
        <taxon>Plasmodiophoridae</taxon>
        <taxon>Plasmodiophora</taxon>
    </lineage>
</organism>
<dbReference type="InterPro" id="IPR010987">
    <property type="entry name" value="Glutathione-S-Trfase_C-like"/>
</dbReference>
<dbReference type="SUPFAM" id="SSF47616">
    <property type="entry name" value="GST C-terminal domain-like"/>
    <property type="match status" value="1"/>
</dbReference>
<dbReference type="SUPFAM" id="SSF52833">
    <property type="entry name" value="Thioredoxin-like"/>
    <property type="match status" value="1"/>
</dbReference>
<dbReference type="Pfam" id="PF00043">
    <property type="entry name" value="GST_C"/>
    <property type="match status" value="1"/>
</dbReference>
<evidence type="ECO:0008006" key="6">
    <source>
        <dbReference type="Google" id="ProtNLM"/>
    </source>
</evidence>
<dbReference type="PROSITE" id="PS50404">
    <property type="entry name" value="GST_NTER"/>
    <property type="match status" value="1"/>
</dbReference>
<comment type="similarity">
    <text evidence="1">Belongs to the GST superfamily.</text>
</comment>
<geneLocation type="mitochondrion" evidence="4"/>
<evidence type="ECO:0000259" key="2">
    <source>
        <dbReference type="PROSITE" id="PS50404"/>
    </source>
</evidence>
<dbReference type="Pfam" id="PF13409">
    <property type="entry name" value="GST_N_2"/>
    <property type="match status" value="1"/>
</dbReference>
<name>A0A3P3YN23_PLABS</name>
<dbReference type="InterPro" id="IPR040079">
    <property type="entry name" value="Glutathione_S-Trfase"/>
</dbReference>
<keyword evidence="4" id="KW-0496">Mitochondrion</keyword>
<dbReference type="InterPro" id="IPR004046">
    <property type="entry name" value="GST_C"/>
</dbReference>
<evidence type="ECO:0000259" key="3">
    <source>
        <dbReference type="PROSITE" id="PS50405"/>
    </source>
</evidence>
<gene>
    <name evidence="4" type="ORF">PLBR_LOCUS8830</name>
</gene>
<evidence type="ECO:0000256" key="1">
    <source>
        <dbReference type="ARBA" id="ARBA00007409"/>
    </source>
</evidence>
<dbReference type="InterPro" id="IPR036282">
    <property type="entry name" value="Glutathione-S-Trfase_C_sf"/>
</dbReference>